<dbReference type="InterPro" id="IPR036249">
    <property type="entry name" value="Thioredoxin-like_sf"/>
</dbReference>
<dbReference type="PROSITE" id="PS51352">
    <property type="entry name" value="THIOREDOXIN_2"/>
    <property type="match status" value="1"/>
</dbReference>
<organism evidence="3 4">
    <name type="scientific">Fragilariopsis cylindrus CCMP1102</name>
    <dbReference type="NCBI Taxonomy" id="635003"/>
    <lineage>
        <taxon>Eukaryota</taxon>
        <taxon>Sar</taxon>
        <taxon>Stramenopiles</taxon>
        <taxon>Ochrophyta</taxon>
        <taxon>Bacillariophyta</taxon>
        <taxon>Bacillariophyceae</taxon>
        <taxon>Bacillariophycidae</taxon>
        <taxon>Bacillariales</taxon>
        <taxon>Bacillariaceae</taxon>
        <taxon>Fragilariopsis</taxon>
    </lineage>
</organism>
<accession>A0A1E7EJH7</accession>
<dbReference type="AlphaFoldDB" id="A0A1E7EJH7"/>
<keyword evidence="1" id="KW-1015">Disulfide bond</keyword>
<keyword evidence="4" id="KW-1185">Reference proteome</keyword>
<evidence type="ECO:0000256" key="1">
    <source>
        <dbReference type="ARBA" id="ARBA00023157"/>
    </source>
</evidence>
<gene>
    <name evidence="3" type="primary">TrxO</name>
    <name evidence="3" type="ORF">FRACYDRAFT_256698</name>
</gene>
<dbReference type="CDD" id="cd02947">
    <property type="entry name" value="TRX_family"/>
    <property type="match status" value="1"/>
</dbReference>
<dbReference type="Proteomes" id="UP000095751">
    <property type="component" value="Unassembled WGS sequence"/>
</dbReference>
<sequence length="144" mass="16473">MFASRLALSSSRSSSVLLRSGFGKQLQQQQQQQRFMSVINISDNEATDKFIKMNEKSILYFTATWCPPCKLIKPVYESLSNEYPNISFGKIDIDDNQDSAMEYEISSVPTFLFFNDKGEKKYGQFSGADQEQLKKIIDDLNNEP</sequence>
<dbReference type="SUPFAM" id="SSF52833">
    <property type="entry name" value="Thioredoxin-like"/>
    <property type="match status" value="1"/>
</dbReference>
<evidence type="ECO:0000313" key="4">
    <source>
        <dbReference type="Proteomes" id="UP000095751"/>
    </source>
</evidence>
<evidence type="ECO:0000313" key="3">
    <source>
        <dbReference type="EMBL" id="OEU06051.1"/>
    </source>
</evidence>
<dbReference type="Gene3D" id="3.40.30.10">
    <property type="entry name" value="Glutaredoxin"/>
    <property type="match status" value="1"/>
</dbReference>
<dbReference type="InterPro" id="IPR017937">
    <property type="entry name" value="Thioredoxin_CS"/>
</dbReference>
<name>A0A1E7EJH7_9STRA</name>
<dbReference type="InParanoid" id="A0A1E7EJH7"/>
<dbReference type="KEGG" id="fcy:FRACYDRAFT_256698"/>
<dbReference type="EMBL" id="KV784431">
    <property type="protein sequence ID" value="OEU06051.1"/>
    <property type="molecule type" value="Genomic_DNA"/>
</dbReference>
<reference evidence="3 4" key="1">
    <citation type="submission" date="2016-09" db="EMBL/GenBank/DDBJ databases">
        <title>Extensive genetic diversity and differential bi-allelic expression allows diatom success in the polar Southern Ocean.</title>
        <authorList>
            <consortium name="DOE Joint Genome Institute"/>
            <person name="Mock T."/>
            <person name="Otillar R.P."/>
            <person name="Strauss J."/>
            <person name="Dupont C."/>
            <person name="Frickenhaus S."/>
            <person name="Maumus F."/>
            <person name="Mcmullan M."/>
            <person name="Sanges R."/>
            <person name="Schmutz J."/>
            <person name="Toseland A."/>
            <person name="Valas R."/>
            <person name="Veluchamy A."/>
            <person name="Ward B.J."/>
            <person name="Allen A."/>
            <person name="Barry K."/>
            <person name="Falciatore A."/>
            <person name="Ferrante M."/>
            <person name="Fortunato A.E."/>
            <person name="Gloeckner G."/>
            <person name="Gruber A."/>
            <person name="Hipkin R."/>
            <person name="Janech M."/>
            <person name="Kroth P."/>
            <person name="Leese F."/>
            <person name="Lindquist E."/>
            <person name="Lyon B.R."/>
            <person name="Martin J."/>
            <person name="Mayer C."/>
            <person name="Parker M."/>
            <person name="Quesneville H."/>
            <person name="Raymond J."/>
            <person name="Uhlig C."/>
            <person name="Valentin K.U."/>
            <person name="Worden A.Z."/>
            <person name="Armbrust E.V."/>
            <person name="Bowler C."/>
            <person name="Green B."/>
            <person name="Moulton V."/>
            <person name="Van Oosterhout C."/>
            <person name="Grigoriev I."/>
        </authorList>
    </citation>
    <scope>NUCLEOTIDE SEQUENCE [LARGE SCALE GENOMIC DNA]</scope>
    <source>
        <strain evidence="3 4">CCMP1102</strain>
    </source>
</reference>
<evidence type="ECO:0000259" key="2">
    <source>
        <dbReference type="PROSITE" id="PS51352"/>
    </source>
</evidence>
<dbReference type="PROSITE" id="PS00194">
    <property type="entry name" value="THIOREDOXIN_1"/>
    <property type="match status" value="1"/>
</dbReference>
<proteinExistence type="predicted"/>
<feature type="domain" description="Thioredoxin" evidence="2">
    <location>
        <begin position="26"/>
        <end position="142"/>
    </location>
</feature>
<dbReference type="Pfam" id="PF00085">
    <property type="entry name" value="Thioredoxin"/>
    <property type="match status" value="1"/>
</dbReference>
<dbReference type="PRINTS" id="PR00421">
    <property type="entry name" value="THIOREDOXIN"/>
</dbReference>
<dbReference type="InterPro" id="IPR013766">
    <property type="entry name" value="Thioredoxin_domain"/>
</dbReference>
<dbReference type="OrthoDB" id="2121326at2759"/>
<protein>
    <submittedName>
        <fullName evidence="3">Thioredoxin o</fullName>
    </submittedName>
</protein>
<dbReference type="PANTHER" id="PTHR46115">
    <property type="entry name" value="THIOREDOXIN-LIKE PROTEIN 1"/>
    <property type="match status" value="1"/>
</dbReference>